<dbReference type="PROSITE" id="PS00028">
    <property type="entry name" value="ZINC_FINGER_C2H2_1"/>
    <property type="match status" value="1"/>
</dbReference>
<keyword evidence="5" id="KW-1185">Reference proteome</keyword>
<name>A0A9J6CCD5_POLVA</name>
<keyword evidence="2" id="KW-0539">Nucleus</keyword>
<proteinExistence type="predicted"/>
<dbReference type="SUPFAM" id="SSF54695">
    <property type="entry name" value="POZ domain"/>
    <property type="match status" value="1"/>
</dbReference>
<evidence type="ECO:0000256" key="1">
    <source>
        <dbReference type="ARBA" id="ARBA00004123"/>
    </source>
</evidence>
<dbReference type="Pfam" id="PF00651">
    <property type="entry name" value="BTB"/>
    <property type="match status" value="1"/>
</dbReference>
<dbReference type="InterPro" id="IPR013087">
    <property type="entry name" value="Znf_C2H2_type"/>
</dbReference>
<dbReference type="Gene3D" id="3.30.160.60">
    <property type="entry name" value="Classic Zinc Finger"/>
    <property type="match status" value="1"/>
</dbReference>
<dbReference type="PANTHER" id="PTHR23110">
    <property type="entry name" value="BTB DOMAIN TRANSCRIPTION FACTOR"/>
    <property type="match status" value="1"/>
</dbReference>
<dbReference type="InterPro" id="IPR051095">
    <property type="entry name" value="Dros_DevTransReg"/>
</dbReference>
<dbReference type="InterPro" id="IPR011333">
    <property type="entry name" value="SKP1/BTB/POZ_sf"/>
</dbReference>
<dbReference type="GO" id="GO:0005634">
    <property type="term" value="C:nucleus"/>
    <property type="evidence" value="ECO:0007669"/>
    <property type="project" value="UniProtKB-SubCell"/>
</dbReference>
<dbReference type="OrthoDB" id="6247875at2759"/>
<organism evidence="4 5">
    <name type="scientific">Polypedilum vanderplanki</name>
    <name type="common">Sleeping chironomid midge</name>
    <dbReference type="NCBI Taxonomy" id="319348"/>
    <lineage>
        <taxon>Eukaryota</taxon>
        <taxon>Metazoa</taxon>
        <taxon>Ecdysozoa</taxon>
        <taxon>Arthropoda</taxon>
        <taxon>Hexapoda</taxon>
        <taxon>Insecta</taxon>
        <taxon>Pterygota</taxon>
        <taxon>Neoptera</taxon>
        <taxon>Endopterygota</taxon>
        <taxon>Diptera</taxon>
        <taxon>Nematocera</taxon>
        <taxon>Chironomoidea</taxon>
        <taxon>Chironomidae</taxon>
        <taxon>Chironominae</taxon>
        <taxon>Polypedilum</taxon>
        <taxon>Polypedilum</taxon>
    </lineage>
</organism>
<dbReference type="Proteomes" id="UP001107558">
    <property type="component" value="Chromosome 2"/>
</dbReference>
<dbReference type="PANTHER" id="PTHR23110:SF109">
    <property type="entry name" value="FI07618P-RELATED"/>
    <property type="match status" value="1"/>
</dbReference>
<dbReference type="AlphaFoldDB" id="A0A9J6CCD5"/>
<protein>
    <recommendedName>
        <fullName evidence="3">BTB domain-containing protein</fullName>
    </recommendedName>
</protein>
<comment type="subcellular location">
    <subcellularLocation>
        <location evidence="1">Nucleus</location>
    </subcellularLocation>
</comment>
<dbReference type="GO" id="GO:0003006">
    <property type="term" value="P:developmental process involved in reproduction"/>
    <property type="evidence" value="ECO:0007669"/>
    <property type="project" value="UniProtKB-ARBA"/>
</dbReference>
<dbReference type="GO" id="GO:0048513">
    <property type="term" value="P:animal organ development"/>
    <property type="evidence" value="ECO:0007669"/>
    <property type="project" value="UniProtKB-ARBA"/>
</dbReference>
<sequence length="272" mass="32109">MERSSLYSLENSNFQNLFKQEKFSDITIVCEKTKVRCHRIVLSASSFYFEDLFTLLEDVNHSVIVLKDINKDQLMKALEFMYVGKIIVHPRDMVEFRMLVEYFKLKINCHFDESLNDSLPEFKSQEMISQEMMSQETTVGNLTIENFQVSSEMENFELTDESSNDSDSTLITKTNSIKLGKDKKLEPLMKKPKVEKILAENKIKCIFCQKYVPEKYSNDHQKHCFKNRNRQSLQCTDCRQDFEVTARLRNHVLKMHPIKPTNFPNNNFSQYF</sequence>
<reference evidence="4" key="1">
    <citation type="submission" date="2021-03" db="EMBL/GenBank/DDBJ databases">
        <title>Chromosome level genome of the anhydrobiotic midge Polypedilum vanderplanki.</title>
        <authorList>
            <person name="Yoshida Y."/>
            <person name="Kikawada T."/>
            <person name="Gusev O."/>
        </authorList>
    </citation>
    <scope>NUCLEOTIDE SEQUENCE</scope>
    <source>
        <strain evidence="4">NIAS01</strain>
        <tissue evidence="4">Whole body or cell culture</tissue>
    </source>
</reference>
<comment type="caution">
    <text evidence="4">The sequence shown here is derived from an EMBL/GenBank/DDBJ whole genome shotgun (WGS) entry which is preliminary data.</text>
</comment>
<evidence type="ECO:0000259" key="3">
    <source>
        <dbReference type="PROSITE" id="PS50097"/>
    </source>
</evidence>
<accession>A0A9J6CCD5</accession>
<dbReference type="InterPro" id="IPR000210">
    <property type="entry name" value="BTB/POZ_dom"/>
</dbReference>
<dbReference type="GO" id="GO:0048468">
    <property type="term" value="P:cell development"/>
    <property type="evidence" value="ECO:0007669"/>
    <property type="project" value="UniProtKB-ARBA"/>
</dbReference>
<gene>
    <name evidence="4" type="ORF">PVAND_008978</name>
</gene>
<dbReference type="PROSITE" id="PS50097">
    <property type="entry name" value="BTB"/>
    <property type="match status" value="1"/>
</dbReference>
<evidence type="ECO:0000313" key="5">
    <source>
        <dbReference type="Proteomes" id="UP001107558"/>
    </source>
</evidence>
<evidence type="ECO:0000256" key="2">
    <source>
        <dbReference type="ARBA" id="ARBA00023242"/>
    </source>
</evidence>
<evidence type="ECO:0000313" key="4">
    <source>
        <dbReference type="EMBL" id="KAG5679411.1"/>
    </source>
</evidence>
<dbReference type="SMART" id="SM00225">
    <property type="entry name" value="BTB"/>
    <property type="match status" value="1"/>
</dbReference>
<dbReference type="GO" id="GO:0006357">
    <property type="term" value="P:regulation of transcription by RNA polymerase II"/>
    <property type="evidence" value="ECO:0007669"/>
    <property type="project" value="TreeGrafter"/>
</dbReference>
<dbReference type="EMBL" id="JADBJN010000002">
    <property type="protein sequence ID" value="KAG5679411.1"/>
    <property type="molecule type" value="Genomic_DNA"/>
</dbReference>
<dbReference type="Gene3D" id="3.30.710.10">
    <property type="entry name" value="Potassium Channel Kv1.1, Chain A"/>
    <property type="match status" value="1"/>
</dbReference>
<feature type="domain" description="BTB" evidence="3">
    <location>
        <begin position="24"/>
        <end position="90"/>
    </location>
</feature>